<proteinExistence type="predicted"/>
<dbReference type="AlphaFoldDB" id="A0A182UHJ2"/>
<dbReference type="InterPro" id="IPR011989">
    <property type="entry name" value="ARM-like"/>
</dbReference>
<dbReference type="VEuPathDB" id="VectorBase:AMEC020520"/>
<sequence>MAYQKPIDIDGYVTQMAKADMRVKAQLAEDLVLYLSDSENSIECTDLGLLIDGLIPWMTGSHHKVGCFIALSLPVCVSAPLSHSPLILPHTVGRINGRDSSIQIGFDPSCSV</sequence>
<dbReference type="EnsemblMetazoa" id="AMEC020520-RA">
    <property type="protein sequence ID" value="AMEC020520-PA"/>
    <property type="gene ID" value="AMEC020520"/>
</dbReference>
<reference evidence="2" key="1">
    <citation type="submission" date="2014-01" db="EMBL/GenBank/DDBJ databases">
        <title>The Genome Sequence of Anopheles melas CM1001059_A (V2).</title>
        <authorList>
            <consortium name="The Broad Institute Genomics Platform"/>
            <person name="Neafsey D.E."/>
            <person name="Besansky N."/>
            <person name="Howell P."/>
            <person name="Walton C."/>
            <person name="Young S.K."/>
            <person name="Zeng Q."/>
            <person name="Gargeya S."/>
            <person name="Fitzgerald M."/>
            <person name="Haas B."/>
            <person name="Abouelleil A."/>
            <person name="Allen A.W."/>
            <person name="Alvarado L."/>
            <person name="Arachchi H.M."/>
            <person name="Berlin A.M."/>
            <person name="Chapman S.B."/>
            <person name="Gainer-Dewar J."/>
            <person name="Goldberg J."/>
            <person name="Griggs A."/>
            <person name="Gujja S."/>
            <person name="Hansen M."/>
            <person name="Howarth C."/>
            <person name="Imamovic A."/>
            <person name="Ireland A."/>
            <person name="Larimer J."/>
            <person name="McCowan C."/>
            <person name="Murphy C."/>
            <person name="Pearson M."/>
            <person name="Poon T.W."/>
            <person name="Priest M."/>
            <person name="Roberts A."/>
            <person name="Saif S."/>
            <person name="Shea T."/>
            <person name="Sisk P."/>
            <person name="Sykes S."/>
            <person name="Wortman J."/>
            <person name="Nusbaum C."/>
            <person name="Birren B."/>
        </authorList>
    </citation>
    <scope>NUCLEOTIDE SEQUENCE [LARGE SCALE GENOMIC DNA]</scope>
    <source>
        <strain evidence="2">CM1001059</strain>
    </source>
</reference>
<keyword evidence="2" id="KW-1185">Reference proteome</keyword>
<protein>
    <submittedName>
        <fullName evidence="1">Uncharacterized protein</fullName>
    </submittedName>
</protein>
<organism evidence="1 2">
    <name type="scientific">Anopheles melas</name>
    <dbReference type="NCBI Taxonomy" id="34690"/>
    <lineage>
        <taxon>Eukaryota</taxon>
        <taxon>Metazoa</taxon>
        <taxon>Ecdysozoa</taxon>
        <taxon>Arthropoda</taxon>
        <taxon>Hexapoda</taxon>
        <taxon>Insecta</taxon>
        <taxon>Pterygota</taxon>
        <taxon>Neoptera</taxon>
        <taxon>Endopterygota</taxon>
        <taxon>Diptera</taxon>
        <taxon>Nematocera</taxon>
        <taxon>Culicoidea</taxon>
        <taxon>Culicidae</taxon>
        <taxon>Anophelinae</taxon>
        <taxon>Anopheles</taxon>
    </lineage>
</organism>
<dbReference type="Gene3D" id="1.25.10.10">
    <property type="entry name" value="Leucine-rich Repeat Variant"/>
    <property type="match status" value="1"/>
</dbReference>
<name>A0A182UHJ2_9DIPT</name>
<dbReference type="Proteomes" id="UP000075902">
    <property type="component" value="Unassembled WGS sequence"/>
</dbReference>
<accession>A0A182UHJ2</accession>
<evidence type="ECO:0000313" key="2">
    <source>
        <dbReference type="Proteomes" id="UP000075902"/>
    </source>
</evidence>
<dbReference type="STRING" id="34690.A0A182UHJ2"/>
<reference evidence="1" key="2">
    <citation type="submission" date="2020-05" db="UniProtKB">
        <authorList>
            <consortium name="EnsemblMetazoa"/>
        </authorList>
    </citation>
    <scope>IDENTIFICATION</scope>
    <source>
        <strain evidence="1">CM1001059</strain>
    </source>
</reference>
<evidence type="ECO:0000313" key="1">
    <source>
        <dbReference type="EnsemblMetazoa" id="AMEC020520-PA"/>
    </source>
</evidence>